<keyword evidence="3" id="KW-1185">Reference proteome</keyword>
<evidence type="ECO:0000256" key="1">
    <source>
        <dbReference type="SAM" id="MobiDB-lite"/>
    </source>
</evidence>
<sequence length="168" mass="18413">MKTNTFLILASVASTSAQLNRVADRQLLRVRRQESHSNDDVDLVSFRSSKASKVPSMSPTFGAKASKPPHSHVTKPTHMPTVSPIKSSKAAKLEDDAFDIDTLISLSMETADSLSMSVNLSPEFGEWDEIELSASMSMSVSMSMDPEFSEWDTVNGFEWSGESMSMSI</sequence>
<gene>
    <name evidence="2" type="ORF">ACHAWO_011748</name>
</gene>
<organism evidence="2 3">
    <name type="scientific">Cyclotella atomus</name>
    <dbReference type="NCBI Taxonomy" id="382360"/>
    <lineage>
        <taxon>Eukaryota</taxon>
        <taxon>Sar</taxon>
        <taxon>Stramenopiles</taxon>
        <taxon>Ochrophyta</taxon>
        <taxon>Bacillariophyta</taxon>
        <taxon>Coscinodiscophyceae</taxon>
        <taxon>Thalassiosirophycidae</taxon>
        <taxon>Stephanodiscales</taxon>
        <taxon>Stephanodiscaceae</taxon>
        <taxon>Cyclotella</taxon>
    </lineage>
</organism>
<reference evidence="2 3" key="1">
    <citation type="submission" date="2024-10" db="EMBL/GenBank/DDBJ databases">
        <title>Updated reference genomes for cyclostephanoid diatoms.</title>
        <authorList>
            <person name="Roberts W.R."/>
            <person name="Alverson A.J."/>
        </authorList>
    </citation>
    <scope>NUCLEOTIDE SEQUENCE [LARGE SCALE GENOMIC DNA]</scope>
    <source>
        <strain evidence="2 3">AJA010-31</strain>
    </source>
</reference>
<dbReference type="EMBL" id="JALLPJ020001396">
    <property type="protein sequence ID" value="KAL3765801.1"/>
    <property type="molecule type" value="Genomic_DNA"/>
</dbReference>
<dbReference type="AlphaFoldDB" id="A0ABD3MV44"/>
<proteinExistence type="predicted"/>
<dbReference type="Proteomes" id="UP001530400">
    <property type="component" value="Unassembled WGS sequence"/>
</dbReference>
<accession>A0ABD3MV44</accession>
<evidence type="ECO:0000313" key="2">
    <source>
        <dbReference type="EMBL" id="KAL3765801.1"/>
    </source>
</evidence>
<feature type="region of interest" description="Disordered" evidence="1">
    <location>
        <begin position="52"/>
        <end position="88"/>
    </location>
</feature>
<comment type="caution">
    <text evidence="2">The sequence shown here is derived from an EMBL/GenBank/DDBJ whole genome shotgun (WGS) entry which is preliminary data.</text>
</comment>
<protein>
    <submittedName>
        <fullName evidence="2">Uncharacterized protein</fullName>
    </submittedName>
</protein>
<evidence type="ECO:0000313" key="3">
    <source>
        <dbReference type="Proteomes" id="UP001530400"/>
    </source>
</evidence>
<name>A0ABD3MV44_9STRA</name>